<dbReference type="Pfam" id="PF00580">
    <property type="entry name" value="UvrD-helicase"/>
    <property type="match status" value="1"/>
</dbReference>
<dbReference type="InterPro" id="IPR027417">
    <property type="entry name" value="P-loop_NTPase"/>
</dbReference>
<evidence type="ECO:0000256" key="8">
    <source>
        <dbReference type="ARBA" id="ARBA00023125"/>
    </source>
</evidence>
<evidence type="ECO:0000256" key="10">
    <source>
        <dbReference type="ARBA" id="ARBA00023235"/>
    </source>
</evidence>
<dbReference type="Gene3D" id="3.90.320.10">
    <property type="match status" value="1"/>
</dbReference>
<keyword evidence="2 15" id="KW-0547">Nucleotide-binding</keyword>
<dbReference type="PANTHER" id="PTHR11070:SF2">
    <property type="entry name" value="ATP-DEPENDENT DNA HELICASE SRS2"/>
    <property type="match status" value="1"/>
</dbReference>
<dbReference type="EMBL" id="FQZT01000002">
    <property type="protein sequence ID" value="SHI72698.1"/>
    <property type="molecule type" value="Genomic_DNA"/>
</dbReference>
<proteinExistence type="predicted"/>
<dbReference type="GO" id="GO:0003677">
    <property type="term" value="F:DNA binding"/>
    <property type="evidence" value="ECO:0007669"/>
    <property type="project" value="UniProtKB-KW"/>
</dbReference>
<keyword evidence="1" id="KW-0540">Nuclease</keyword>
<evidence type="ECO:0000256" key="4">
    <source>
        <dbReference type="ARBA" id="ARBA00022801"/>
    </source>
</evidence>
<evidence type="ECO:0000256" key="2">
    <source>
        <dbReference type="ARBA" id="ARBA00022741"/>
    </source>
</evidence>
<evidence type="ECO:0000256" key="7">
    <source>
        <dbReference type="ARBA" id="ARBA00022840"/>
    </source>
</evidence>
<keyword evidence="4 15" id="KW-0378">Hydrolase</keyword>
<keyword evidence="8" id="KW-0238">DNA-binding</keyword>
<dbReference type="InterPro" id="IPR014017">
    <property type="entry name" value="DNA_helicase_UvrD-like_C"/>
</dbReference>
<dbReference type="Pfam" id="PF13361">
    <property type="entry name" value="UvrD_C"/>
    <property type="match status" value="2"/>
</dbReference>
<evidence type="ECO:0000256" key="1">
    <source>
        <dbReference type="ARBA" id="ARBA00022722"/>
    </source>
</evidence>
<dbReference type="RefSeq" id="WP_072905593.1">
    <property type="nucleotide sequence ID" value="NZ_FQZT01000002.1"/>
</dbReference>
<accession>A0A1M6DI60</accession>
<dbReference type="OrthoDB" id="9810135at2"/>
<keyword evidence="3" id="KW-0227">DNA damage</keyword>
<dbReference type="InterPro" id="IPR014016">
    <property type="entry name" value="UvrD-like_ATP-bd"/>
</dbReference>
<feature type="domain" description="UvrD-like helicase ATP-binding" evidence="16">
    <location>
        <begin position="6"/>
        <end position="494"/>
    </location>
</feature>
<evidence type="ECO:0000256" key="15">
    <source>
        <dbReference type="PROSITE-ProRule" id="PRU00560"/>
    </source>
</evidence>
<dbReference type="Pfam" id="PF12705">
    <property type="entry name" value="PDDEXK_1"/>
    <property type="match status" value="1"/>
</dbReference>
<comment type="catalytic activity">
    <reaction evidence="14">
        <text>ATP + H2O = ADP + phosphate + H(+)</text>
        <dbReference type="Rhea" id="RHEA:13065"/>
        <dbReference type="ChEBI" id="CHEBI:15377"/>
        <dbReference type="ChEBI" id="CHEBI:15378"/>
        <dbReference type="ChEBI" id="CHEBI:30616"/>
        <dbReference type="ChEBI" id="CHEBI:43474"/>
        <dbReference type="ChEBI" id="CHEBI:456216"/>
        <dbReference type="EC" id="5.6.2.4"/>
    </reaction>
</comment>
<feature type="binding site" evidence="15">
    <location>
        <begin position="27"/>
        <end position="34"/>
    </location>
    <ligand>
        <name>ATP</name>
        <dbReference type="ChEBI" id="CHEBI:30616"/>
    </ligand>
</feature>
<protein>
    <recommendedName>
        <fullName evidence="12">DNA 3'-5' helicase</fullName>
        <ecNumber evidence="12">5.6.2.4</ecNumber>
    </recommendedName>
    <alternativeName>
        <fullName evidence="13">DNA 3'-5' helicase II</fullName>
    </alternativeName>
</protein>
<reference evidence="18 19" key="1">
    <citation type="submission" date="2016-11" db="EMBL/GenBank/DDBJ databases">
        <authorList>
            <person name="Jaros S."/>
            <person name="Januszkiewicz K."/>
            <person name="Wedrychowicz H."/>
        </authorList>
    </citation>
    <scope>NUCLEOTIDE SEQUENCE [LARGE SCALE GENOMIC DNA]</scope>
    <source>
        <strain evidence="18 19">DSM 5091</strain>
    </source>
</reference>
<evidence type="ECO:0000313" key="18">
    <source>
        <dbReference type="EMBL" id="SHI72698.1"/>
    </source>
</evidence>
<feature type="domain" description="UvrD-like helicase C-terminal" evidence="17">
    <location>
        <begin position="506"/>
        <end position="771"/>
    </location>
</feature>
<evidence type="ECO:0000259" key="16">
    <source>
        <dbReference type="PROSITE" id="PS51198"/>
    </source>
</evidence>
<keyword evidence="7 15" id="KW-0067">ATP-binding</keyword>
<evidence type="ECO:0000256" key="11">
    <source>
        <dbReference type="ARBA" id="ARBA00034617"/>
    </source>
</evidence>
<name>A0A1M6DI60_MALRU</name>
<keyword evidence="6 18" id="KW-0269">Exonuclease</keyword>
<dbReference type="InterPro" id="IPR011604">
    <property type="entry name" value="PDDEXK-like_dom_sf"/>
</dbReference>
<keyword evidence="19" id="KW-1185">Reference proteome</keyword>
<evidence type="ECO:0000313" key="19">
    <source>
        <dbReference type="Proteomes" id="UP000184171"/>
    </source>
</evidence>
<sequence>MSAVMPIADAEQRRAAIDPDRSFIVQAPAGSGKTELLIQRFLALLGSVERPQQILAITFTRKAAAEMRIRLLDALVSAQQDSPEEAHKKKTWQLARDAMEQDRKQGWELLQNPSLLSIQTIDSFNAGLVNKMPWLSRFGGVPELAEDADTLYQQAAENLLQRFMRGQQGSDQIGRLLTHLDNRMDRLQQMLVDMLSKRDQWLRHLLGVRGEESRQPLESALENLVADKLQQLSAACPAECKEEILFCGRYAAAQLWDKGERPILTLTDLDWMPQAVVEHLPIWQGVADLLLTSGGDLRKPRGINKNCGFPTGDGHKDAKIRMQSLLDELESSPAFISLLSACRELPRAEYIAEQWQILQALIELLPLLVAELWLVFRAEGQADFAEIALKAKEALASATDPSDLLLKLDSQLEHILVDEFQDTSWLQYQLLETLTSGWQQGDGRTLFLVGDPMQSIYRFREAEVGLFLKTFAGRLGDDGTQLEPLRLSCNFRSQQGIVDWVNCSFAGVFPAKVDVASGAVPLAEADAVLPPLPGGACELHAFNGRDDLAEAEQVLQLVRQAQQDDPQQTVAILVRSRTHLPQILQLLRQQQIPFQAQDIDLLGEQPVALDIISLTRALLHRGDRLAWLSVLRAPWAALSLHDLHALVADAPYATLPSLLQDEQRLASLSDEGRQHLARIWPILQTAIDKRGRFGLRQLVEGCWLALGGAACYSAEALDNAALVFDLLERLEEGSDLPALDLLEKGLSQLFSAADSTADGRLQVMTIHKAKGLEFDQVILPGLGRRPRGADSPLLRWLEHPEHGLLLAPIAPRDGSEQDPIYRLIGKLEQEKQQLETGRLLYVAATRARQRLHLFGHAKENSRGELKPEKDSLLETLWPVLGEQFGVCAVVSPEAEPQMMQLALKRLPLYWQHPELQAAPLPQTIDVGRASDLEEFDNEDVPFSGWESQVQRHIGTIVHNQLEQLVKQGAESWRPDAADQRSEAFSRQLAVMGVPVAEHDSAIATIMSAVENTLQGQKGRWLLQPHTESACELPLTGVVDGALLHCVIDRTFIDEHGVRWVIDYKVSAPKKTETHERFYAEKREQYRGQLLSYQLLLQQLEPGRKVRSALYFPLFDGWCEL</sequence>
<keyword evidence="10" id="KW-0413">Isomerase</keyword>
<keyword evidence="5 15" id="KW-0347">Helicase</keyword>
<organism evidence="18 19">
    <name type="scientific">Malonomonas rubra DSM 5091</name>
    <dbReference type="NCBI Taxonomy" id="1122189"/>
    <lineage>
        <taxon>Bacteria</taxon>
        <taxon>Pseudomonadati</taxon>
        <taxon>Thermodesulfobacteriota</taxon>
        <taxon>Desulfuromonadia</taxon>
        <taxon>Desulfuromonadales</taxon>
        <taxon>Geopsychrobacteraceae</taxon>
        <taxon>Malonomonas</taxon>
    </lineage>
</organism>
<dbReference type="GO" id="GO:0033202">
    <property type="term" value="C:DNA helicase complex"/>
    <property type="evidence" value="ECO:0007669"/>
    <property type="project" value="TreeGrafter"/>
</dbReference>
<dbReference type="Gene3D" id="3.40.50.300">
    <property type="entry name" value="P-loop containing nucleotide triphosphate hydrolases"/>
    <property type="match status" value="4"/>
</dbReference>
<evidence type="ECO:0000256" key="9">
    <source>
        <dbReference type="ARBA" id="ARBA00023204"/>
    </source>
</evidence>
<keyword evidence="9" id="KW-0234">DNA repair</keyword>
<dbReference type="InterPro" id="IPR038726">
    <property type="entry name" value="PDDEXK_AddAB-type"/>
</dbReference>
<dbReference type="PROSITE" id="PS51217">
    <property type="entry name" value="UVRD_HELICASE_CTER"/>
    <property type="match status" value="1"/>
</dbReference>
<dbReference type="PROSITE" id="PS51198">
    <property type="entry name" value="UVRD_HELICASE_ATP_BIND"/>
    <property type="match status" value="1"/>
</dbReference>
<dbReference type="GO" id="GO:0005524">
    <property type="term" value="F:ATP binding"/>
    <property type="evidence" value="ECO:0007669"/>
    <property type="project" value="UniProtKB-UniRule"/>
</dbReference>
<dbReference type="GO" id="GO:0005829">
    <property type="term" value="C:cytosol"/>
    <property type="evidence" value="ECO:0007669"/>
    <property type="project" value="TreeGrafter"/>
</dbReference>
<dbReference type="SUPFAM" id="SSF52540">
    <property type="entry name" value="P-loop containing nucleoside triphosphate hydrolases"/>
    <property type="match status" value="1"/>
</dbReference>
<evidence type="ECO:0000256" key="12">
    <source>
        <dbReference type="ARBA" id="ARBA00034808"/>
    </source>
</evidence>
<dbReference type="GO" id="GO:0043138">
    <property type="term" value="F:3'-5' DNA helicase activity"/>
    <property type="evidence" value="ECO:0007669"/>
    <property type="project" value="UniProtKB-EC"/>
</dbReference>
<evidence type="ECO:0000259" key="17">
    <source>
        <dbReference type="PROSITE" id="PS51217"/>
    </source>
</evidence>
<evidence type="ECO:0000256" key="14">
    <source>
        <dbReference type="ARBA" id="ARBA00048988"/>
    </source>
</evidence>
<dbReference type="GO" id="GO:0004527">
    <property type="term" value="F:exonuclease activity"/>
    <property type="evidence" value="ECO:0007669"/>
    <property type="project" value="UniProtKB-KW"/>
</dbReference>
<dbReference type="PANTHER" id="PTHR11070">
    <property type="entry name" value="UVRD / RECB / PCRA DNA HELICASE FAMILY MEMBER"/>
    <property type="match status" value="1"/>
</dbReference>
<dbReference type="GO" id="GO:0000725">
    <property type="term" value="P:recombinational repair"/>
    <property type="evidence" value="ECO:0007669"/>
    <property type="project" value="TreeGrafter"/>
</dbReference>
<dbReference type="Proteomes" id="UP000184171">
    <property type="component" value="Unassembled WGS sequence"/>
</dbReference>
<dbReference type="InterPro" id="IPR000212">
    <property type="entry name" value="DNA_helicase_UvrD/REP"/>
</dbReference>
<gene>
    <name evidence="18" type="ORF">SAMN02745165_00684</name>
</gene>
<evidence type="ECO:0000256" key="6">
    <source>
        <dbReference type="ARBA" id="ARBA00022839"/>
    </source>
</evidence>
<evidence type="ECO:0000256" key="13">
    <source>
        <dbReference type="ARBA" id="ARBA00034923"/>
    </source>
</evidence>
<dbReference type="EC" id="5.6.2.4" evidence="12"/>
<comment type="catalytic activity">
    <reaction evidence="11">
        <text>Couples ATP hydrolysis with the unwinding of duplex DNA by translocating in the 3'-5' direction.</text>
        <dbReference type="EC" id="5.6.2.4"/>
    </reaction>
</comment>
<dbReference type="STRING" id="1122189.SAMN02745165_00684"/>
<evidence type="ECO:0000256" key="5">
    <source>
        <dbReference type="ARBA" id="ARBA00022806"/>
    </source>
</evidence>
<evidence type="ECO:0000256" key="3">
    <source>
        <dbReference type="ARBA" id="ARBA00022763"/>
    </source>
</evidence>
<dbReference type="AlphaFoldDB" id="A0A1M6DI60"/>